<dbReference type="EC" id="3.6.1.55" evidence="11"/>
<dbReference type="InterPro" id="IPR015797">
    <property type="entry name" value="NUDIX_hydrolase-like_dom_sf"/>
</dbReference>
<proteinExistence type="inferred from homology"/>
<dbReference type="GO" id="GO:0046872">
    <property type="term" value="F:metal ion binding"/>
    <property type="evidence" value="ECO:0007669"/>
    <property type="project" value="UniProtKB-KW"/>
</dbReference>
<comment type="catalytic activity">
    <reaction evidence="10">
        <text>8-oxo-dGTP + H2O = 8-oxo-dGMP + diphosphate + H(+)</text>
        <dbReference type="Rhea" id="RHEA:31575"/>
        <dbReference type="ChEBI" id="CHEBI:15377"/>
        <dbReference type="ChEBI" id="CHEBI:15378"/>
        <dbReference type="ChEBI" id="CHEBI:33019"/>
        <dbReference type="ChEBI" id="CHEBI:63224"/>
        <dbReference type="ChEBI" id="CHEBI:77896"/>
        <dbReference type="EC" id="3.6.1.55"/>
    </reaction>
</comment>
<dbReference type="Pfam" id="PF00293">
    <property type="entry name" value="NUDIX"/>
    <property type="match status" value="1"/>
</dbReference>
<evidence type="ECO:0000256" key="4">
    <source>
        <dbReference type="ARBA" id="ARBA00022705"/>
    </source>
</evidence>
<evidence type="ECO:0000256" key="3">
    <source>
        <dbReference type="ARBA" id="ARBA00022457"/>
    </source>
</evidence>
<dbReference type="SUPFAM" id="SSF55811">
    <property type="entry name" value="Nudix"/>
    <property type="match status" value="1"/>
</dbReference>
<reference evidence="13 14" key="1">
    <citation type="submission" date="2020-11" db="EMBL/GenBank/DDBJ databases">
        <title>Draft genome sequencing of a Lachnospiraceae strain isolated from anoxic soil subjected to BSD treatment.</title>
        <authorList>
            <person name="Uek A."/>
            <person name="Tonouchi A."/>
        </authorList>
    </citation>
    <scope>NUCLEOTIDE SEQUENCE [LARGE SCALE GENOMIC DNA]</scope>
    <source>
        <strain evidence="13 14">TB5</strain>
    </source>
</reference>
<dbReference type="GO" id="GO:0006281">
    <property type="term" value="P:DNA repair"/>
    <property type="evidence" value="ECO:0007669"/>
    <property type="project" value="UniProtKB-KW"/>
</dbReference>
<evidence type="ECO:0000256" key="10">
    <source>
        <dbReference type="ARBA" id="ARBA00035861"/>
    </source>
</evidence>
<comment type="similarity">
    <text evidence="2">Belongs to the Nudix hydrolase family.</text>
</comment>
<dbReference type="GO" id="GO:0008413">
    <property type="term" value="F:8-oxo-7,8-dihydroguanosine triphosphate pyrophosphatase activity"/>
    <property type="evidence" value="ECO:0007669"/>
    <property type="project" value="TreeGrafter"/>
</dbReference>
<dbReference type="AlphaFoldDB" id="A0A7R7EK15"/>
<feature type="domain" description="Nudix hydrolase" evidence="12">
    <location>
        <begin position="79"/>
        <end position="209"/>
    </location>
</feature>
<evidence type="ECO:0000256" key="6">
    <source>
        <dbReference type="ARBA" id="ARBA00022763"/>
    </source>
</evidence>
<dbReference type="InterPro" id="IPR047127">
    <property type="entry name" value="MutT-like"/>
</dbReference>
<sequence>MQQSFTYNQIVHLNSHLNESSIPFHLHYQSETTITFEKLGNCACEGKENIFQSVVTEFFAQEGIKVRFSENGNEINLFKSIEVVAAVIKGVGSNKGKIFAAQRGYGDFQGGWEFPGGKMETGESTEEALIREIREELDSEITVGDILCTVNYDYPTFHLTMHVYWCDLVSGKLELLEHESAKWLGKENLKSVNWLPADIEVIDRIELTYYSI</sequence>
<dbReference type="InterPro" id="IPR020476">
    <property type="entry name" value="Nudix_hydrolase"/>
</dbReference>
<accession>A0A7R7EK15</accession>
<dbReference type="EMBL" id="AP024169">
    <property type="protein sequence ID" value="BCN29882.1"/>
    <property type="molecule type" value="Genomic_DNA"/>
</dbReference>
<keyword evidence="5" id="KW-0479">Metal-binding</keyword>
<keyword evidence="4" id="KW-0235">DNA replication</keyword>
<dbReference type="CDD" id="cd03425">
    <property type="entry name" value="NUDIX_MutT_NudA_like"/>
    <property type="match status" value="1"/>
</dbReference>
<evidence type="ECO:0000313" key="14">
    <source>
        <dbReference type="Proteomes" id="UP000595897"/>
    </source>
</evidence>
<evidence type="ECO:0000256" key="11">
    <source>
        <dbReference type="ARBA" id="ARBA00038905"/>
    </source>
</evidence>
<keyword evidence="3" id="KW-0515">Mutator protein</keyword>
<dbReference type="PANTHER" id="PTHR47707">
    <property type="entry name" value="8-OXO-DGTP DIPHOSPHATASE"/>
    <property type="match status" value="1"/>
</dbReference>
<evidence type="ECO:0000256" key="1">
    <source>
        <dbReference type="ARBA" id="ARBA00001946"/>
    </source>
</evidence>
<dbReference type="PANTHER" id="PTHR47707:SF1">
    <property type="entry name" value="NUDIX HYDROLASE FAMILY PROTEIN"/>
    <property type="match status" value="1"/>
</dbReference>
<organism evidence="13 14">
    <name type="scientific">Anaeromicropila herbilytica</name>
    <dbReference type="NCBI Taxonomy" id="2785025"/>
    <lineage>
        <taxon>Bacteria</taxon>
        <taxon>Bacillati</taxon>
        <taxon>Bacillota</taxon>
        <taxon>Clostridia</taxon>
        <taxon>Lachnospirales</taxon>
        <taxon>Lachnospiraceae</taxon>
        <taxon>Anaeromicropila</taxon>
    </lineage>
</organism>
<gene>
    <name evidence="13" type="ORF">bsdtb5_11770</name>
</gene>
<name>A0A7R7EK15_9FIRM</name>
<dbReference type="PRINTS" id="PR00502">
    <property type="entry name" value="NUDIXFAMILY"/>
</dbReference>
<protein>
    <recommendedName>
        <fullName evidence="11">8-oxo-dGTP diphosphatase</fullName>
        <ecNumber evidence="11">3.6.1.55</ecNumber>
    </recommendedName>
</protein>
<dbReference type="GO" id="GO:0044716">
    <property type="term" value="F:8-oxo-GDP phosphatase activity"/>
    <property type="evidence" value="ECO:0007669"/>
    <property type="project" value="TreeGrafter"/>
</dbReference>
<evidence type="ECO:0000313" key="13">
    <source>
        <dbReference type="EMBL" id="BCN29882.1"/>
    </source>
</evidence>
<keyword evidence="6" id="KW-0227">DNA damage</keyword>
<evidence type="ECO:0000256" key="9">
    <source>
        <dbReference type="ARBA" id="ARBA00023204"/>
    </source>
</evidence>
<evidence type="ECO:0000256" key="2">
    <source>
        <dbReference type="ARBA" id="ARBA00005582"/>
    </source>
</evidence>
<evidence type="ECO:0000256" key="5">
    <source>
        <dbReference type="ARBA" id="ARBA00022723"/>
    </source>
</evidence>
<evidence type="ECO:0000256" key="7">
    <source>
        <dbReference type="ARBA" id="ARBA00022801"/>
    </source>
</evidence>
<keyword evidence="7" id="KW-0378">Hydrolase</keyword>
<keyword evidence="8" id="KW-0460">Magnesium</keyword>
<dbReference type="PROSITE" id="PS51462">
    <property type="entry name" value="NUDIX"/>
    <property type="match status" value="1"/>
</dbReference>
<evidence type="ECO:0000259" key="12">
    <source>
        <dbReference type="PROSITE" id="PS51462"/>
    </source>
</evidence>
<keyword evidence="14" id="KW-1185">Reference proteome</keyword>
<dbReference type="GO" id="GO:0035539">
    <property type="term" value="F:8-oxo-7,8-dihydrodeoxyguanosine triphosphate pyrophosphatase activity"/>
    <property type="evidence" value="ECO:0007669"/>
    <property type="project" value="UniProtKB-EC"/>
</dbReference>
<dbReference type="GO" id="GO:0006260">
    <property type="term" value="P:DNA replication"/>
    <property type="evidence" value="ECO:0007669"/>
    <property type="project" value="UniProtKB-KW"/>
</dbReference>
<keyword evidence="9" id="KW-0234">DNA repair</keyword>
<dbReference type="InterPro" id="IPR000086">
    <property type="entry name" value="NUDIX_hydrolase_dom"/>
</dbReference>
<dbReference type="Gene3D" id="3.90.79.10">
    <property type="entry name" value="Nucleoside Triphosphate Pyrophosphohydrolase"/>
    <property type="match status" value="1"/>
</dbReference>
<dbReference type="GO" id="GO:0044715">
    <property type="term" value="F:8-oxo-dGDP phosphatase activity"/>
    <property type="evidence" value="ECO:0007669"/>
    <property type="project" value="TreeGrafter"/>
</dbReference>
<dbReference type="KEGG" id="ahb:bsdtb5_11770"/>
<evidence type="ECO:0000256" key="8">
    <source>
        <dbReference type="ARBA" id="ARBA00022842"/>
    </source>
</evidence>
<comment type="cofactor">
    <cofactor evidence="1">
        <name>Mg(2+)</name>
        <dbReference type="ChEBI" id="CHEBI:18420"/>
    </cofactor>
</comment>
<dbReference type="Proteomes" id="UP000595897">
    <property type="component" value="Chromosome"/>
</dbReference>